<dbReference type="EMBL" id="BGZK01000413">
    <property type="protein sequence ID" value="GBP42218.1"/>
    <property type="molecule type" value="Genomic_DNA"/>
</dbReference>
<comment type="caution">
    <text evidence="2">The sequence shown here is derived from an EMBL/GenBank/DDBJ whole genome shotgun (WGS) entry which is preliminary data.</text>
</comment>
<reference evidence="2 3" key="1">
    <citation type="journal article" date="2019" name="Commun. Biol.">
        <title>The bagworm genome reveals a unique fibroin gene that provides high tensile strength.</title>
        <authorList>
            <person name="Kono N."/>
            <person name="Nakamura H."/>
            <person name="Ohtoshi R."/>
            <person name="Tomita M."/>
            <person name="Numata K."/>
            <person name="Arakawa K."/>
        </authorList>
    </citation>
    <scope>NUCLEOTIDE SEQUENCE [LARGE SCALE GENOMIC DNA]</scope>
</reference>
<name>A0A4C1VSY2_EUMVA</name>
<gene>
    <name evidence="2" type="ORF">EVAR_25845_1</name>
</gene>
<feature type="region of interest" description="Disordered" evidence="1">
    <location>
        <begin position="31"/>
        <end position="74"/>
    </location>
</feature>
<evidence type="ECO:0000256" key="1">
    <source>
        <dbReference type="SAM" id="MobiDB-lite"/>
    </source>
</evidence>
<keyword evidence="3" id="KW-1185">Reference proteome</keyword>
<feature type="compositionally biased region" description="Basic and acidic residues" evidence="1">
    <location>
        <begin position="31"/>
        <end position="41"/>
    </location>
</feature>
<dbReference type="Proteomes" id="UP000299102">
    <property type="component" value="Unassembled WGS sequence"/>
</dbReference>
<feature type="non-terminal residue" evidence="2">
    <location>
        <position position="1"/>
    </location>
</feature>
<evidence type="ECO:0000313" key="3">
    <source>
        <dbReference type="Proteomes" id="UP000299102"/>
    </source>
</evidence>
<proteinExistence type="predicted"/>
<protein>
    <submittedName>
        <fullName evidence="2">Uncharacterized protein</fullName>
    </submittedName>
</protein>
<evidence type="ECO:0000313" key="2">
    <source>
        <dbReference type="EMBL" id="GBP42218.1"/>
    </source>
</evidence>
<sequence length="74" mass="8029">IWSVETSQTCPDDLIASPKVAGRHYASADGARDMAMDDARKSSRHRMSQETVTVGSLPSSPGRRRLAAAGWEEI</sequence>
<accession>A0A4C1VSY2</accession>
<organism evidence="2 3">
    <name type="scientific">Eumeta variegata</name>
    <name type="common">Bagworm moth</name>
    <name type="synonym">Eumeta japonica</name>
    <dbReference type="NCBI Taxonomy" id="151549"/>
    <lineage>
        <taxon>Eukaryota</taxon>
        <taxon>Metazoa</taxon>
        <taxon>Ecdysozoa</taxon>
        <taxon>Arthropoda</taxon>
        <taxon>Hexapoda</taxon>
        <taxon>Insecta</taxon>
        <taxon>Pterygota</taxon>
        <taxon>Neoptera</taxon>
        <taxon>Endopterygota</taxon>
        <taxon>Lepidoptera</taxon>
        <taxon>Glossata</taxon>
        <taxon>Ditrysia</taxon>
        <taxon>Tineoidea</taxon>
        <taxon>Psychidae</taxon>
        <taxon>Oiketicinae</taxon>
        <taxon>Eumeta</taxon>
    </lineage>
</organism>
<feature type="compositionally biased region" description="Polar residues" evidence="1">
    <location>
        <begin position="49"/>
        <end position="59"/>
    </location>
</feature>
<dbReference type="AlphaFoldDB" id="A0A4C1VSY2"/>